<organism evidence="2 3">
    <name type="scientific">Desulfobulbus oligotrophicus</name>
    <dbReference type="NCBI Taxonomy" id="1909699"/>
    <lineage>
        <taxon>Bacteria</taxon>
        <taxon>Pseudomonadati</taxon>
        <taxon>Thermodesulfobacteriota</taxon>
        <taxon>Desulfobulbia</taxon>
        <taxon>Desulfobulbales</taxon>
        <taxon>Desulfobulbaceae</taxon>
        <taxon>Desulfobulbus</taxon>
    </lineage>
</organism>
<dbReference type="CDD" id="cd00158">
    <property type="entry name" value="RHOD"/>
    <property type="match status" value="1"/>
</dbReference>
<protein>
    <recommendedName>
        <fullName evidence="1">Rhodanese domain-containing protein</fullName>
    </recommendedName>
</protein>
<proteinExistence type="predicted"/>
<dbReference type="GO" id="GO:0004792">
    <property type="term" value="F:thiosulfate-cyanide sulfurtransferase activity"/>
    <property type="evidence" value="ECO:0007669"/>
    <property type="project" value="InterPro"/>
</dbReference>
<dbReference type="PROSITE" id="PS50206">
    <property type="entry name" value="RHODANESE_3"/>
    <property type="match status" value="1"/>
</dbReference>
<dbReference type="EMBL" id="CP054140">
    <property type="protein sequence ID" value="QQG66833.1"/>
    <property type="molecule type" value="Genomic_DNA"/>
</dbReference>
<reference evidence="2 3" key="1">
    <citation type="submission" date="2020-05" db="EMBL/GenBank/DDBJ databases">
        <title>Complete genome of Desulfobulbus oligotrophicus.</title>
        <authorList>
            <person name="Podar M."/>
        </authorList>
    </citation>
    <scope>NUCLEOTIDE SEQUENCE [LARGE SCALE GENOMIC DNA]</scope>
    <source>
        <strain evidence="2 3">Prop6</strain>
    </source>
</reference>
<dbReference type="InterPro" id="IPR050229">
    <property type="entry name" value="GlpE_sulfurtransferase"/>
</dbReference>
<evidence type="ECO:0000313" key="2">
    <source>
        <dbReference type="EMBL" id="QQG66833.1"/>
    </source>
</evidence>
<dbReference type="SUPFAM" id="SSF52821">
    <property type="entry name" value="Rhodanese/Cell cycle control phosphatase"/>
    <property type="match status" value="1"/>
</dbReference>
<name>A0A7T6ARG1_9BACT</name>
<dbReference type="SUPFAM" id="SSF47240">
    <property type="entry name" value="Ferritin-like"/>
    <property type="match status" value="1"/>
</dbReference>
<accession>A0A7T6ARG1</accession>
<evidence type="ECO:0000313" key="3">
    <source>
        <dbReference type="Proteomes" id="UP000596092"/>
    </source>
</evidence>
<dbReference type="Gene3D" id="3.40.250.10">
    <property type="entry name" value="Rhodanese-like domain"/>
    <property type="match status" value="1"/>
</dbReference>
<dbReference type="InterPro" id="IPR001307">
    <property type="entry name" value="Thiosulphate_STrfase_CS"/>
</dbReference>
<dbReference type="PROSITE" id="PS00380">
    <property type="entry name" value="RHODANESE_1"/>
    <property type="match status" value="1"/>
</dbReference>
<dbReference type="InterPro" id="IPR009078">
    <property type="entry name" value="Ferritin-like_SF"/>
</dbReference>
<dbReference type="PANTHER" id="PTHR43031:SF1">
    <property type="entry name" value="PYRIDINE NUCLEOTIDE-DISULPHIDE OXIDOREDUCTASE"/>
    <property type="match status" value="1"/>
</dbReference>
<dbReference type="PANTHER" id="PTHR43031">
    <property type="entry name" value="FAD-DEPENDENT OXIDOREDUCTASE"/>
    <property type="match status" value="1"/>
</dbReference>
<dbReference type="KEGG" id="dog:HP555_13650"/>
<dbReference type="SMART" id="SM00450">
    <property type="entry name" value="RHOD"/>
    <property type="match status" value="1"/>
</dbReference>
<dbReference type="AlphaFoldDB" id="A0A7T6ARG1"/>
<dbReference type="RefSeq" id="WP_199263119.1">
    <property type="nucleotide sequence ID" value="NZ_CP054140.1"/>
</dbReference>
<dbReference type="Gene3D" id="1.20.1260.10">
    <property type="match status" value="1"/>
</dbReference>
<dbReference type="Proteomes" id="UP000596092">
    <property type="component" value="Chromosome"/>
</dbReference>
<dbReference type="Pfam" id="PF00581">
    <property type="entry name" value="Rhodanese"/>
    <property type="match status" value="1"/>
</dbReference>
<evidence type="ECO:0000259" key="1">
    <source>
        <dbReference type="PROSITE" id="PS50206"/>
    </source>
</evidence>
<keyword evidence="3" id="KW-1185">Reference proteome</keyword>
<dbReference type="InterPro" id="IPR036873">
    <property type="entry name" value="Rhodanese-like_dom_sf"/>
</dbReference>
<sequence length="278" mass="31213">MQKLEPEFQDISVEKVRGYLQQHDEQDYMLIDVRQPSEYNQAHIPGAILIPLGEIPERMAELETDKDIIFYCRSGNRSRGAAIFVASQPHIAGTVFNMAGGILAWNGELLATGPQLRVFDLSGTEHDILYRAMELERGAAEYYLVLSQRYGDSPWAKTLSELAAAEKAHAMTIYRAWAEQQTAPPSFSAVYADLRKDIVEGGMTIPDLLDRLADDERTLCRDTLEMALSLEYVAYDLSRNMAHHWRGQPLEAVFQALAEGEKEHILLVAQALSLCPES</sequence>
<dbReference type="InterPro" id="IPR001763">
    <property type="entry name" value="Rhodanese-like_dom"/>
</dbReference>
<gene>
    <name evidence="2" type="ORF">HP555_13650</name>
</gene>
<feature type="domain" description="Rhodanese" evidence="1">
    <location>
        <begin position="24"/>
        <end position="114"/>
    </location>
</feature>
<dbReference type="InterPro" id="IPR012347">
    <property type="entry name" value="Ferritin-like"/>
</dbReference>